<reference evidence="2" key="2">
    <citation type="submission" date="2021-12" db="EMBL/GenBank/DDBJ databases">
        <title>Resequencing data analysis of finger millet.</title>
        <authorList>
            <person name="Hatakeyama M."/>
            <person name="Aluri S."/>
            <person name="Balachadran M.T."/>
            <person name="Sivarajan S.R."/>
            <person name="Poveda L."/>
            <person name="Shimizu-Inatsugi R."/>
            <person name="Schlapbach R."/>
            <person name="Sreeman S.M."/>
            <person name="Shimizu K.K."/>
        </authorList>
    </citation>
    <scope>NUCLEOTIDE SEQUENCE</scope>
</reference>
<feature type="signal peptide" evidence="1">
    <location>
        <begin position="1"/>
        <end position="19"/>
    </location>
</feature>
<gene>
    <name evidence="2" type="primary">ga16148</name>
    <name evidence="2" type="ORF">PR202_ga16148</name>
</gene>
<feature type="chain" id="PRO_5043921338" evidence="1">
    <location>
        <begin position="20"/>
        <end position="172"/>
    </location>
</feature>
<reference evidence="2" key="1">
    <citation type="journal article" date="2018" name="DNA Res.">
        <title>Multiple hybrid de novo genome assembly of finger millet, an orphan allotetraploid crop.</title>
        <authorList>
            <person name="Hatakeyama M."/>
            <person name="Aluri S."/>
            <person name="Balachadran M.T."/>
            <person name="Sivarajan S.R."/>
            <person name="Patrignani A."/>
            <person name="Gruter S."/>
            <person name="Poveda L."/>
            <person name="Shimizu-Inatsugi R."/>
            <person name="Baeten J."/>
            <person name="Francoijs K.J."/>
            <person name="Nataraja K.N."/>
            <person name="Reddy Y.A.N."/>
            <person name="Phadnis S."/>
            <person name="Ravikumar R.L."/>
            <person name="Schlapbach R."/>
            <person name="Sreeman S.M."/>
            <person name="Shimizu K.K."/>
        </authorList>
    </citation>
    <scope>NUCLEOTIDE SEQUENCE</scope>
</reference>
<keyword evidence="3" id="KW-1185">Reference proteome</keyword>
<comment type="caution">
    <text evidence="2">The sequence shown here is derived from an EMBL/GenBank/DDBJ whole genome shotgun (WGS) entry which is preliminary data.</text>
</comment>
<protein>
    <submittedName>
        <fullName evidence="2">Uncharacterized protein</fullName>
    </submittedName>
</protein>
<evidence type="ECO:0000256" key="1">
    <source>
        <dbReference type="SAM" id="SignalP"/>
    </source>
</evidence>
<evidence type="ECO:0000313" key="3">
    <source>
        <dbReference type="Proteomes" id="UP001054889"/>
    </source>
</evidence>
<proteinExistence type="predicted"/>
<accession>A0AAV5CKW0</accession>
<dbReference type="Proteomes" id="UP001054889">
    <property type="component" value="Unassembled WGS sequence"/>
</dbReference>
<sequence>MKYFRCLGVFLGWRYNVISMCCFKVTCVLCDQAAGMEDGVNIVTTRVYNHRAPPVVSLIGDELRVFAKRKHGDGTTEWLHENSVCLPEATRGLPGHKECYFSGTAKIVAVGNGYVVLTPAEERWLFSVELSVSSHDKLVMVQVVSLIGIELRVFAKQKHDDETMSSVHEQIM</sequence>
<evidence type="ECO:0000313" key="2">
    <source>
        <dbReference type="EMBL" id="GJM99082.1"/>
    </source>
</evidence>
<name>A0AAV5CKW0_ELECO</name>
<organism evidence="2 3">
    <name type="scientific">Eleusine coracana subsp. coracana</name>
    <dbReference type="NCBI Taxonomy" id="191504"/>
    <lineage>
        <taxon>Eukaryota</taxon>
        <taxon>Viridiplantae</taxon>
        <taxon>Streptophyta</taxon>
        <taxon>Embryophyta</taxon>
        <taxon>Tracheophyta</taxon>
        <taxon>Spermatophyta</taxon>
        <taxon>Magnoliopsida</taxon>
        <taxon>Liliopsida</taxon>
        <taxon>Poales</taxon>
        <taxon>Poaceae</taxon>
        <taxon>PACMAD clade</taxon>
        <taxon>Chloridoideae</taxon>
        <taxon>Cynodonteae</taxon>
        <taxon>Eleusininae</taxon>
        <taxon>Eleusine</taxon>
    </lineage>
</organism>
<dbReference type="AlphaFoldDB" id="A0AAV5CKW0"/>
<keyword evidence="1" id="KW-0732">Signal</keyword>
<dbReference type="EMBL" id="BQKI01000007">
    <property type="protein sequence ID" value="GJM99082.1"/>
    <property type="molecule type" value="Genomic_DNA"/>
</dbReference>